<dbReference type="InterPro" id="IPR011009">
    <property type="entry name" value="Kinase-like_dom_sf"/>
</dbReference>
<dbReference type="GO" id="GO:0005524">
    <property type="term" value="F:ATP binding"/>
    <property type="evidence" value="ECO:0007669"/>
    <property type="project" value="UniProtKB-KW"/>
</dbReference>
<accession>A0A2G9I3B7</accession>
<evidence type="ECO:0000313" key="14">
    <source>
        <dbReference type="EMBL" id="PIN24244.1"/>
    </source>
</evidence>
<comment type="similarity">
    <text evidence="3">In the C-terminal section; belongs to the protein kinase superfamily. Ser/Thr protein kinase family.</text>
</comment>
<dbReference type="GO" id="GO:0005886">
    <property type="term" value="C:plasma membrane"/>
    <property type="evidence" value="ECO:0007669"/>
    <property type="project" value="UniProtKB-SubCell"/>
</dbReference>
<gene>
    <name evidence="14" type="ORF">CDL12_03031</name>
</gene>
<sequence>MLNGSLDYHLFGRRSLLSWTLRYKIACGLASALLYLHEEWEQCVLHRGIKSSNVMLDSNFNVKLGDFGLARLMHHEIGPQNTVVAGTLGYLDPKYMTTGRISKELDVYSFEVVALEIATGRKLVDKQSEKGLVEWVWDLYGNGEFLSILKQVECLMIIGLWCAHLDWNLRPSIRQANRALSFETDFPQLPKKKKKPIAMYYVPSSPWISAHECLVASSSTNVG</sequence>
<evidence type="ECO:0000256" key="1">
    <source>
        <dbReference type="ARBA" id="ARBA00004251"/>
    </source>
</evidence>
<dbReference type="SMART" id="SM00220">
    <property type="entry name" value="S_TKc"/>
    <property type="match status" value="1"/>
</dbReference>
<evidence type="ECO:0000256" key="10">
    <source>
        <dbReference type="ARBA" id="ARBA00023136"/>
    </source>
</evidence>
<keyword evidence="10" id="KW-0472">Membrane</keyword>
<dbReference type="OrthoDB" id="4062651at2759"/>
<evidence type="ECO:0000256" key="6">
    <source>
        <dbReference type="ARBA" id="ARBA00022729"/>
    </source>
</evidence>
<dbReference type="SUPFAM" id="SSF56112">
    <property type="entry name" value="Protein kinase-like (PK-like)"/>
    <property type="match status" value="1"/>
</dbReference>
<proteinExistence type="inferred from homology"/>
<keyword evidence="15" id="KW-1185">Reference proteome</keyword>
<keyword evidence="4" id="KW-1003">Cell membrane</keyword>
<reference evidence="15" key="1">
    <citation type="journal article" date="2018" name="Gigascience">
        <title>Genome assembly of the Pink Ipe (Handroanthus impetiginosus, Bignoniaceae), a highly valued, ecologically keystone Neotropical timber forest tree.</title>
        <authorList>
            <person name="Silva-Junior O.B."/>
            <person name="Grattapaglia D."/>
            <person name="Novaes E."/>
            <person name="Collevatti R.G."/>
        </authorList>
    </citation>
    <scope>NUCLEOTIDE SEQUENCE [LARGE SCALE GENOMIC DNA]</scope>
    <source>
        <strain evidence="15">cv. UFG-1</strain>
    </source>
</reference>
<dbReference type="GO" id="GO:0004674">
    <property type="term" value="F:protein serine/threonine kinase activity"/>
    <property type="evidence" value="ECO:0007669"/>
    <property type="project" value="UniProtKB-KW"/>
</dbReference>
<evidence type="ECO:0000256" key="5">
    <source>
        <dbReference type="ARBA" id="ARBA00022692"/>
    </source>
</evidence>
<evidence type="ECO:0000256" key="12">
    <source>
        <dbReference type="ARBA" id="ARBA00023180"/>
    </source>
</evidence>
<name>A0A2G9I3B7_9LAMI</name>
<keyword evidence="12" id="KW-0325">Glycoprotein</keyword>
<evidence type="ECO:0000313" key="15">
    <source>
        <dbReference type="Proteomes" id="UP000231279"/>
    </source>
</evidence>
<dbReference type="Gene3D" id="1.10.510.10">
    <property type="entry name" value="Transferase(Phosphotransferase) domain 1"/>
    <property type="match status" value="1"/>
</dbReference>
<evidence type="ECO:0000256" key="3">
    <source>
        <dbReference type="ARBA" id="ARBA00010217"/>
    </source>
</evidence>
<evidence type="ECO:0000256" key="9">
    <source>
        <dbReference type="ARBA" id="ARBA00022989"/>
    </source>
</evidence>
<dbReference type="Proteomes" id="UP000231279">
    <property type="component" value="Unassembled WGS sequence"/>
</dbReference>
<keyword evidence="14" id="KW-0418">Kinase</keyword>
<evidence type="ECO:0000256" key="8">
    <source>
        <dbReference type="ARBA" id="ARBA00022840"/>
    </source>
</evidence>
<dbReference type="GO" id="GO:0002229">
    <property type="term" value="P:defense response to oomycetes"/>
    <property type="evidence" value="ECO:0007669"/>
    <property type="project" value="UniProtKB-ARBA"/>
</dbReference>
<keyword evidence="14" id="KW-0723">Serine/threonine-protein kinase</keyword>
<keyword evidence="7" id="KW-0547">Nucleotide-binding</keyword>
<dbReference type="Pfam" id="PF00069">
    <property type="entry name" value="Pkinase"/>
    <property type="match status" value="1"/>
</dbReference>
<dbReference type="PANTHER" id="PTHR27007">
    <property type="match status" value="1"/>
</dbReference>
<evidence type="ECO:0000256" key="2">
    <source>
        <dbReference type="ARBA" id="ARBA00008536"/>
    </source>
</evidence>
<evidence type="ECO:0000256" key="4">
    <source>
        <dbReference type="ARBA" id="ARBA00022475"/>
    </source>
</evidence>
<comment type="subcellular location">
    <subcellularLocation>
        <location evidence="1">Cell membrane</location>
        <topology evidence="1">Single-pass type I membrane protein</topology>
    </subcellularLocation>
</comment>
<comment type="similarity">
    <text evidence="2">In the N-terminal section; belongs to the leguminous lectin family.</text>
</comment>
<evidence type="ECO:0000256" key="11">
    <source>
        <dbReference type="ARBA" id="ARBA00023170"/>
    </source>
</evidence>
<organism evidence="14 15">
    <name type="scientific">Handroanthus impetiginosus</name>
    <dbReference type="NCBI Taxonomy" id="429701"/>
    <lineage>
        <taxon>Eukaryota</taxon>
        <taxon>Viridiplantae</taxon>
        <taxon>Streptophyta</taxon>
        <taxon>Embryophyta</taxon>
        <taxon>Tracheophyta</taxon>
        <taxon>Spermatophyta</taxon>
        <taxon>Magnoliopsida</taxon>
        <taxon>eudicotyledons</taxon>
        <taxon>Gunneridae</taxon>
        <taxon>Pentapetalae</taxon>
        <taxon>asterids</taxon>
        <taxon>lamiids</taxon>
        <taxon>Lamiales</taxon>
        <taxon>Bignoniaceae</taxon>
        <taxon>Crescentiina</taxon>
        <taxon>Tabebuia alliance</taxon>
        <taxon>Handroanthus</taxon>
    </lineage>
</organism>
<evidence type="ECO:0000259" key="13">
    <source>
        <dbReference type="PROSITE" id="PS50011"/>
    </source>
</evidence>
<keyword evidence="11" id="KW-0675">Receptor</keyword>
<keyword evidence="14" id="KW-0808">Transferase</keyword>
<evidence type="ECO:0000256" key="7">
    <source>
        <dbReference type="ARBA" id="ARBA00022741"/>
    </source>
</evidence>
<feature type="domain" description="Protein kinase" evidence="13">
    <location>
        <begin position="1"/>
        <end position="182"/>
    </location>
</feature>
<dbReference type="EC" id="2.7.11.1" evidence="14"/>
<comment type="caution">
    <text evidence="14">The sequence shown here is derived from an EMBL/GenBank/DDBJ whole genome shotgun (WGS) entry which is preliminary data.</text>
</comment>
<dbReference type="AlphaFoldDB" id="A0A2G9I3B7"/>
<dbReference type="FunFam" id="1.10.510.10:FF:000240">
    <property type="entry name" value="Lectin-domain containing receptor kinase A4.3"/>
    <property type="match status" value="1"/>
</dbReference>
<keyword evidence="9" id="KW-1133">Transmembrane helix</keyword>
<keyword evidence="8" id="KW-0067">ATP-binding</keyword>
<dbReference type="InterPro" id="IPR050528">
    <property type="entry name" value="L-type_Lectin-RKs"/>
</dbReference>
<dbReference type="EMBL" id="NKXS01000443">
    <property type="protein sequence ID" value="PIN24244.1"/>
    <property type="molecule type" value="Genomic_DNA"/>
</dbReference>
<dbReference type="STRING" id="429701.A0A2G9I3B7"/>
<protein>
    <submittedName>
        <fullName evidence="14">Non-specific serine/threonine protein kinase</fullName>
        <ecNumber evidence="14">2.7.11.1</ecNumber>
    </submittedName>
</protein>
<keyword evidence="5" id="KW-0812">Transmembrane</keyword>
<dbReference type="PROSITE" id="PS50011">
    <property type="entry name" value="PROTEIN_KINASE_DOM"/>
    <property type="match status" value="1"/>
</dbReference>
<keyword evidence="6" id="KW-0732">Signal</keyword>
<dbReference type="InterPro" id="IPR000719">
    <property type="entry name" value="Prot_kinase_dom"/>
</dbReference>